<feature type="signal peptide" evidence="1">
    <location>
        <begin position="1"/>
        <end position="23"/>
    </location>
</feature>
<evidence type="ECO:0000313" key="2">
    <source>
        <dbReference type="EMBL" id="CAL8121762.1"/>
    </source>
</evidence>
<dbReference type="CDD" id="cd22268">
    <property type="entry name" value="DPBB_RlpA-like"/>
    <property type="match status" value="1"/>
</dbReference>
<sequence length="202" mass="21885">MGRYLNKSLILYAFLSLFYPSSASILDWLTGSSASTESPNVPQFPEESGECSHWGNAALAPFSPHDPLHFGLGLPLRGDLVGSYVRVPIGTIVLVTNMKNGNTVRVRVVPPRSTPVLGRVMDLSPAAFAQLENVREGVFTCSVKVLQTPRAETEVDALHSHSFENGPKSGPSPFLSTAKLESGSLGFFKRQLLMNSNYPPII</sequence>
<dbReference type="SUPFAM" id="SSF50685">
    <property type="entry name" value="Barwin-like endoglucanases"/>
    <property type="match status" value="1"/>
</dbReference>
<evidence type="ECO:0008006" key="4">
    <source>
        <dbReference type="Google" id="ProtNLM"/>
    </source>
</evidence>
<evidence type="ECO:0000256" key="1">
    <source>
        <dbReference type="SAM" id="SignalP"/>
    </source>
</evidence>
<evidence type="ECO:0000313" key="3">
    <source>
        <dbReference type="Proteomes" id="UP001642540"/>
    </source>
</evidence>
<keyword evidence="1" id="KW-0732">Signal</keyword>
<gene>
    <name evidence="2" type="ORF">ODALV1_LOCUS19527</name>
</gene>
<organism evidence="2 3">
    <name type="scientific">Orchesella dallaii</name>
    <dbReference type="NCBI Taxonomy" id="48710"/>
    <lineage>
        <taxon>Eukaryota</taxon>
        <taxon>Metazoa</taxon>
        <taxon>Ecdysozoa</taxon>
        <taxon>Arthropoda</taxon>
        <taxon>Hexapoda</taxon>
        <taxon>Collembola</taxon>
        <taxon>Entomobryomorpha</taxon>
        <taxon>Entomobryoidea</taxon>
        <taxon>Orchesellidae</taxon>
        <taxon>Orchesellinae</taxon>
        <taxon>Orchesella</taxon>
    </lineage>
</organism>
<dbReference type="Gene3D" id="2.40.40.10">
    <property type="entry name" value="RlpA-like domain"/>
    <property type="match status" value="1"/>
</dbReference>
<name>A0ABP1RE11_9HEXA</name>
<dbReference type="Proteomes" id="UP001642540">
    <property type="component" value="Unassembled WGS sequence"/>
</dbReference>
<keyword evidence="3" id="KW-1185">Reference proteome</keyword>
<proteinExistence type="predicted"/>
<comment type="caution">
    <text evidence="2">The sequence shown here is derived from an EMBL/GenBank/DDBJ whole genome shotgun (WGS) entry which is preliminary data.</text>
</comment>
<feature type="chain" id="PRO_5045863836" description="RlpA-like protein double-psi beta-barrel domain-containing protein" evidence="1">
    <location>
        <begin position="24"/>
        <end position="202"/>
    </location>
</feature>
<reference evidence="2 3" key="1">
    <citation type="submission" date="2024-08" db="EMBL/GenBank/DDBJ databases">
        <authorList>
            <person name="Cucini C."/>
            <person name="Frati F."/>
        </authorList>
    </citation>
    <scope>NUCLEOTIDE SEQUENCE [LARGE SCALE GENOMIC DNA]</scope>
</reference>
<accession>A0ABP1RE11</accession>
<dbReference type="InterPro" id="IPR036908">
    <property type="entry name" value="RlpA-like_sf"/>
</dbReference>
<protein>
    <recommendedName>
        <fullName evidence="4">RlpA-like protein double-psi beta-barrel domain-containing protein</fullName>
    </recommendedName>
</protein>
<dbReference type="EMBL" id="CAXLJM020000066">
    <property type="protein sequence ID" value="CAL8121762.1"/>
    <property type="molecule type" value="Genomic_DNA"/>
</dbReference>